<evidence type="ECO:0000256" key="1">
    <source>
        <dbReference type="SAM" id="Coils"/>
    </source>
</evidence>
<reference evidence="2 3" key="1">
    <citation type="submission" date="2017-04" db="EMBL/GenBank/DDBJ databases">
        <title>Whole Genome Sequence of 1,4-Dioxane Degrading Bacterium Mycobacterium dioxanotrophicus PH-06.</title>
        <authorList>
            <person name="He Y."/>
        </authorList>
    </citation>
    <scope>NUCLEOTIDE SEQUENCE [LARGE SCALE GENOMIC DNA]</scope>
    <source>
        <strain evidence="2 3">PH-06</strain>
    </source>
</reference>
<gene>
    <name evidence="2" type="ORF">BTO20_14150</name>
</gene>
<organism evidence="2 3">
    <name type="scientific">Mycobacterium dioxanotrophicus</name>
    <dbReference type="NCBI Taxonomy" id="482462"/>
    <lineage>
        <taxon>Bacteria</taxon>
        <taxon>Bacillati</taxon>
        <taxon>Actinomycetota</taxon>
        <taxon>Actinomycetes</taxon>
        <taxon>Mycobacteriales</taxon>
        <taxon>Mycobacteriaceae</taxon>
        <taxon>Mycobacterium</taxon>
    </lineage>
</organism>
<dbReference type="OrthoDB" id="9777444at2"/>
<evidence type="ECO:0000313" key="2">
    <source>
        <dbReference type="EMBL" id="ART69579.1"/>
    </source>
</evidence>
<name>A0A1Y0C312_9MYCO</name>
<keyword evidence="3" id="KW-1185">Reference proteome</keyword>
<sequence>MSTRPAVDRLVMYKHGVAYVSRSGPVDGDLELTFRRDDMKDVLKSLTVDITGGQASVGTIAFDTPSDPRTELAGRNLLLEPGGALLGLIEALRGRVVEVRCGDRRHRGEVVGVDESGENRRLLVLRTEAGAVSLVDLAETDRVDLVEDPSRADLAYLIDRSRAATAGQDCQVAVQIRGSAQQARVSYIVPAPMWRVSYRLVRDGDGLVLAAMGIVHNPVDEDLTDISLTLTTGQPISFDIDLYHGRKVRRAVVEEPERVAVPKATRAGGAMPAPALAGMPMAAGSFDAYAEAAADVETSDSGEHFEYRLTSPVSLKRGGAAMVPLAVTPVDGVRRELVWREGAPPAPDVMLAFTNSTGVVLEEGPAVIYEQDSYAGEAMVPFTARDAKVRLAFAKDLAVRCRSKSTADRVTARVRLGTDAVVEEQRFEKRYILRAENDHDEAVDVIVELLRVREHTVTPLDGVVDIDTDGRWHRVRVSVPGHHTVDATVLETWPVYTEIDYRQLSPRQLEQWLAGRSLDAATIDELSGVLQRWEHADRLDAERERLEAGRTDDYAAQSRIAEQLKVLGSDGPEGELRRRQVEQLEQLQNRVNALDTQIRSLRQDADAARMAASDELRRLIGAG</sequence>
<evidence type="ECO:0008006" key="4">
    <source>
        <dbReference type="Google" id="ProtNLM"/>
    </source>
</evidence>
<accession>A0A1Y0C312</accession>
<protein>
    <recommendedName>
        <fullName evidence="4">DUF4139 domain-containing protein</fullName>
    </recommendedName>
</protein>
<evidence type="ECO:0000313" key="3">
    <source>
        <dbReference type="Proteomes" id="UP000195331"/>
    </source>
</evidence>
<dbReference type="KEGG" id="mdx:BTO20_14150"/>
<keyword evidence="1" id="KW-0175">Coiled coil</keyword>
<feature type="coiled-coil region" evidence="1">
    <location>
        <begin position="577"/>
        <end position="611"/>
    </location>
</feature>
<dbReference type="Proteomes" id="UP000195331">
    <property type="component" value="Chromosome"/>
</dbReference>
<dbReference type="AlphaFoldDB" id="A0A1Y0C312"/>
<dbReference type="RefSeq" id="WP_087076823.1">
    <property type="nucleotide sequence ID" value="NZ_CP020809.1"/>
</dbReference>
<dbReference type="EMBL" id="CP020809">
    <property type="protein sequence ID" value="ART69579.1"/>
    <property type="molecule type" value="Genomic_DNA"/>
</dbReference>
<proteinExistence type="predicted"/>